<evidence type="ECO:0000313" key="3">
    <source>
        <dbReference type="EMBL" id="THH34564.1"/>
    </source>
</evidence>
<dbReference type="Gene3D" id="3.40.50.2000">
    <property type="entry name" value="Glycogen Phosphorylase B"/>
    <property type="match status" value="1"/>
</dbReference>
<dbReference type="GO" id="GO:0009103">
    <property type="term" value="P:lipopolysaccharide biosynthetic process"/>
    <property type="evidence" value="ECO:0007669"/>
    <property type="project" value="TreeGrafter"/>
</dbReference>
<evidence type="ECO:0000259" key="2">
    <source>
        <dbReference type="Pfam" id="PF00534"/>
    </source>
</evidence>
<protein>
    <submittedName>
        <fullName evidence="3">Glycosyltransferase family 1 protein</fullName>
    </submittedName>
</protein>
<gene>
    <name evidence="3" type="ORF">E4021_17530</name>
</gene>
<keyword evidence="1 3" id="KW-0808">Transferase</keyword>
<evidence type="ECO:0000313" key="4">
    <source>
        <dbReference type="Proteomes" id="UP000308528"/>
    </source>
</evidence>
<dbReference type="AlphaFoldDB" id="A0A4S4N622"/>
<dbReference type="PANTHER" id="PTHR46401">
    <property type="entry name" value="GLYCOSYLTRANSFERASE WBBK-RELATED"/>
    <property type="match status" value="1"/>
</dbReference>
<sequence>MKHLLELVNSKINVRQFGFDRVVLFTSLIDIGEKILNEDVDVVILPRGSNPISNFLIQKGALKKAITDSACDIIFCPGGTVPPIDLPYVSMSQNMLVFEKKERNRFPWGPLRWRYQFLHFLQSRSLLRATGNIFISDYAKEYICTLLPALTNLPSRVIPLGASMKFKKVPRTQLSIEDKLSVSGTFTLTYVSIVNYYKHQWNVVEAVAQLRAAGYPVTLKLVGPVINDVVKRLAQATVGREDFVEYLGAVPYEEIEDIYHNTDLFIFASSCENMPNVLVEAMSAGLPIASSSYGPMPEVLKDGGHYFDPLDINDIASAIKYLLENASERMVLSERAYRYAQAYTWRECSEQTFTFLSEILRKKGQTTKPQ</sequence>
<dbReference type="GO" id="GO:0016757">
    <property type="term" value="F:glycosyltransferase activity"/>
    <property type="evidence" value="ECO:0007669"/>
    <property type="project" value="InterPro"/>
</dbReference>
<evidence type="ECO:0000256" key="1">
    <source>
        <dbReference type="ARBA" id="ARBA00022679"/>
    </source>
</evidence>
<dbReference type="OrthoDB" id="9811239at2"/>
<dbReference type="RefSeq" id="WP_136460746.1">
    <property type="nucleotide sequence ID" value="NZ_SRSF01000017.1"/>
</dbReference>
<dbReference type="PANTHER" id="PTHR46401:SF2">
    <property type="entry name" value="GLYCOSYLTRANSFERASE WBBK-RELATED"/>
    <property type="match status" value="1"/>
</dbReference>
<keyword evidence="4" id="KW-1185">Reference proteome</keyword>
<dbReference type="Proteomes" id="UP000308528">
    <property type="component" value="Unassembled WGS sequence"/>
</dbReference>
<accession>A0A4S4N622</accession>
<reference evidence="3 4" key="1">
    <citation type="submission" date="2019-04" db="EMBL/GenBank/DDBJ databases">
        <title>Lewinella litorea sp. nov., isolated from a marine sand.</title>
        <authorList>
            <person name="Yoon J.-H."/>
        </authorList>
    </citation>
    <scope>NUCLEOTIDE SEQUENCE [LARGE SCALE GENOMIC DNA]</scope>
    <source>
        <strain evidence="3 4">HSMS-39</strain>
    </source>
</reference>
<dbReference type="InterPro" id="IPR001296">
    <property type="entry name" value="Glyco_trans_1"/>
</dbReference>
<name>A0A4S4N622_9BACT</name>
<dbReference type="SUPFAM" id="SSF53756">
    <property type="entry name" value="UDP-Glycosyltransferase/glycogen phosphorylase"/>
    <property type="match status" value="1"/>
</dbReference>
<organism evidence="3 4">
    <name type="scientific">Neolewinella litorea</name>
    <dbReference type="NCBI Taxonomy" id="2562452"/>
    <lineage>
        <taxon>Bacteria</taxon>
        <taxon>Pseudomonadati</taxon>
        <taxon>Bacteroidota</taxon>
        <taxon>Saprospiria</taxon>
        <taxon>Saprospirales</taxon>
        <taxon>Lewinellaceae</taxon>
        <taxon>Neolewinella</taxon>
    </lineage>
</organism>
<dbReference type="EMBL" id="SRSF01000017">
    <property type="protein sequence ID" value="THH34564.1"/>
    <property type="molecule type" value="Genomic_DNA"/>
</dbReference>
<dbReference type="Pfam" id="PF00534">
    <property type="entry name" value="Glycos_transf_1"/>
    <property type="match status" value="1"/>
</dbReference>
<comment type="caution">
    <text evidence="3">The sequence shown here is derived from an EMBL/GenBank/DDBJ whole genome shotgun (WGS) entry which is preliminary data.</text>
</comment>
<proteinExistence type="predicted"/>
<feature type="domain" description="Glycosyl transferase family 1" evidence="2">
    <location>
        <begin position="180"/>
        <end position="338"/>
    </location>
</feature>